<name>B1WQ76_CROS5</name>
<sequence>MKVHPLKPAQDTQINSSGKMLKSCQDNLAMAYETEILFSLVATEAGETALNCSHIWGSFF</sequence>
<keyword evidence="2" id="KW-1185">Reference proteome</keyword>
<dbReference type="AlphaFoldDB" id="B1WQ76"/>
<dbReference type="HOGENOM" id="CLU_2933647_0_0_3"/>
<dbReference type="EMBL" id="CP000806">
    <property type="protein sequence ID" value="ACB49998.1"/>
    <property type="molecule type" value="Genomic_DNA"/>
</dbReference>
<dbReference type="Proteomes" id="UP000001203">
    <property type="component" value="Chromosome circular"/>
</dbReference>
<gene>
    <name evidence="1" type="ordered locus">cce_0647</name>
</gene>
<organism evidence="1 2">
    <name type="scientific">Crocosphaera subtropica (strain ATCC 51142 / BH68)</name>
    <name type="common">Cyanothece sp. (strain ATCC 51142)</name>
    <dbReference type="NCBI Taxonomy" id="43989"/>
    <lineage>
        <taxon>Bacteria</taxon>
        <taxon>Bacillati</taxon>
        <taxon>Cyanobacteriota</taxon>
        <taxon>Cyanophyceae</taxon>
        <taxon>Oscillatoriophycideae</taxon>
        <taxon>Chroococcales</taxon>
        <taxon>Aphanothecaceae</taxon>
        <taxon>Crocosphaera</taxon>
        <taxon>Crocosphaera subtropica</taxon>
    </lineage>
</organism>
<protein>
    <submittedName>
        <fullName evidence="1">Uncharacterized protein</fullName>
    </submittedName>
</protein>
<reference evidence="1 2" key="1">
    <citation type="journal article" date="2008" name="Proc. Natl. Acad. Sci. U.S.A.">
        <title>The genome of Cyanothece 51142, a unicellular diazotrophic cyanobacterium important in the marine nitrogen cycle.</title>
        <authorList>
            <person name="Welsh E.A."/>
            <person name="Liberton M."/>
            <person name="Stoeckel J."/>
            <person name="Loh T."/>
            <person name="Elvitigala T."/>
            <person name="Wang C."/>
            <person name="Wollam A."/>
            <person name="Fulton R.S."/>
            <person name="Clifton S.W."/>
            <person name="Jacobs J.M."/>
            <person name="Aurora R."/>
            <person name="Ghosh B.K."/>
            <person name="Sherman L.A."/>
            <person name="Smith R.D."/>
            <person name="Wilson R.K."/>
            <person name="Pakrasi H.B."/>
        </authorList>
    </citation>
    <scope>NUCLEOTIDE SEQUENCE [LARGE SCALE GENOMIC DNA]</scope>
    <source>
        <strain evidence="2">ATCC 51142 / BH68</strain>
    </source>
</reference>
<accession>B1WQ76</accession>
<evidence type="ECO:0000313" key="2">
    <source>
        <dbReference type="Proteomes" id="UP000001203"/>
    </source>
</evidence>
<dbReference type="STRING" id="43989.cce_0647"/>
<proteinExistence type="predicted"/>
<dbReference type="KEGG" id="cyt:cce_0647"/>
<evidence type="ECO:0000313" key="1">
    <source>
        <dbReference type="EMBL" id="ACB49998.1"/>
    </source>
</evidence>